<dbReference type="GO" id="GO:0003677">
    <property type="term" value="F:DNA binding"/>
    <property type="evidence" value="ECO:0007669"/>
    <property type="project" value="InterPro"/>
</dbReference>
<proteinExistence type="predicted"/>
<dbReference type="InterPro" id="IPR002559">
    <property type="entry name" value="Transposase_11"/>
</dbReference>
<accession>A0A5U6SPK6</accession>
<reference evidence="2" key="1">
    <citation type="submission" date="2018-07" db="EMBL/GenBank/DDBJ databases">
        <authorList>
            <consortium name="GenomeTrakr network: Whole genome sequencing for foodborne pathogen traceback"/>
        </authorList>
    </citation>
    <scope>NUCLEOTIDE SEQUENCE</scope>
    <source>
        <strain evidence="2">CFSAN056582</strain>
    </source>
</reference>
<dbReference type="PANTHER" id="PTHR30007:SF0">
    <property type="entry name" value="TRANSPOSASE"/>
    <property type="match status" value="1"/>
</dbReference>
<feature type="domain" description="Transposase IS4-like" evidence="1">
    <location>
        <begin position="3"/>
        <end position="95"/>
    </location>
</feature>
<dbReference type="GO" id="GO:0006313">
    <property type="term" value="P:DNA transposition"/>
    <property type="evidence" value="ECO:0007669"/>
    <property type="project" value="InterPro"/>
</dbReference>
<organism evidence="2">
    <name type="scientific">Salmonella enterica</name>
    <name type="common">Salmonella choleraesuis</name>
    <dbReference type="NCBI Taxonomy" id="28901"/>
    <lineage>
        <taxon>Bacteria</taxon>
        <taxon>Pseudomonadati</taxon>
        <taxon>Pseudomonadota</taxon>
        <taxon>Gammaproteobacteria</taxon>
        <taxon>Enterobacterales</taxon>
        <taxon>Enterobacteriaceae</taxon>
        <taxon>Salmonella</taxon>
    </lineage>
</organism>
<dbReference type="Pfam" id="PF01609">
    <property type="entry name" value="DDE_Tnp_1"/>
    <property type="match status" value="1"/>
</dbReference>
<dbReference type="GO" id="GO:0004803">
    <property type="term" value="F:transposase activity"/>
    <property type="evidence" value="ECO:0007669"/>
    <property type="project" value="InterPro"/>
</dbReference>
<sequence length="99" mass="11654">MLVVGANIHDIRLVVDTLDALQTGNPGRKLVLYLDKGYDAEWLRNYLKVRRHEPHIQPRKGESDACRNADFEALRCVVERNHSWMNRFRRILTRWGNKA</sequence>
<evidence type="ECO:0000313" key="2">
    <source>
        <dbReference type="EMBL" id="EBR0846294.1"/>
    </source>
</evidence>
<name>A0A5U6SPK6_SALER</name>
<dbReference type="EMBL" id="AAGRCI010000033">
    <property type="protein sequence ID" value="EBR0846294.1"/>
    <property type="molecule type" value="Genomic_DNA"/>
</dbReference>
<evidence type="ECO:0000259" key="1">
    <source>
        <dbReference type="Pfam" id="PF01609"/>
    </source>
</evidence>
<dbReference type="PANTHER" id="PTHR30007">
    <property type="entry name" value="PHP DOMAIN PROTEIN"/>
    <property type="match status" value="1"/>
</dbReference>
<comment type="caution">
    <text evidence="2">The sequence shown here is derived from an EMBL/GenBank/DDBJ whole genome shotgun (WGS) entry which is preliminary data.</text>
</comment>
<protein>
    <submittedName>
        <fullName evidence="2">Transposase</fullName>
    </submittedName>
</protein>
<gene>
    <name evidence="2" type="ORF">BRO79_23060</name>
</gene>
<dbReference type="AlphaFoldDB" id="A0A5U6SPK6"/>